<evidence type="ECO:0000256" key="2">
    <source>
        <dbReference type="ARBA" id="ARBA00023235"/>
    </source>
</evidence>
<accession>A0ABY6ZAD2</accession>
<protein>
    <submittedName>
        <fullName evidence="4">Fucose isomerase</fullName>
    </submittedName>
</protein>
<dbReference type="PANTHER" id="PTHR31690:SF4">
    <property type="entry name" value="FUCOSE MUTAROTASE"/>
    <property type="match status" value="1"/>
</dbReference>
<comment type="catalytic activity">
    <reaction evidence="1">
        <text>beta-D-ribopyranose = beta-D-ribofuranose</text>
        <dbReference type="Rhea" id="RHEA:25432"/>
        <dbReference type="ChEBI" id="CHEBI:27476"/>
        <dbReference type="ChEBI" id="CHEBI:47002"/>
        <dbReference type="EC" id="5.4.99.62"/>
    </reaction>
</comment>
<dbReference type="InterPro" id="IPR050443">
    <property type="entry name" value="RbsD/FucU_mutarotase"/>
</dbReference>
<dbReference type="Proteomes" id="UP001164761">
    <property type="component" value="Chromosome"/>
</dbReference>
<gene>
    <name evidence="4" type="ORF">NZD89_15610</name>
</gene>
<dbReference type="Pfam" id="PF05025">
    <property type="entry name" value="RbsD_FucU"/>
    <property type="match status" value="1"/>
</dbReference>
<dbReference type="PANTHER" id="PTHR31690">
    <property type="entry name" value="FUCOSE MUTAROTASE"/>
    <property type="match status" value="1"/>
</dbReference>
<keyword evidence="5" id="KW-1185">Reference proteome</keyword>
<dbReference type="Gene3D" id="3.40.1650.10">
    <property type="entry name" value="RbsD-like domain"/>
    <property type="match status" value="1"/>
</dbReference>
<proteinExistence type="predicted"/>
<comment type="catalytic activity">
    <reaction evidence="3">
        <text>alpha-L-fucose = beta-L-fucose</text>
        <dbReference type="Rhea" id="RHEA:25580"/>
        <dbReference type="ChEBI" id="CHEBI:42548"/>
        <dbReference type="ChEBI" id="CHEBI:42589"/>
        <dbReference type="EC" id="5.1.3.29"/>
    </reaction>
</comment>
<keyword evidence="2 4" id="KW-0413">Isomerase</keyword>
<dbReference type="GO" id="GO:0016853">
    <property type="term" value="F:isomerase activity"/>
    <property type="evidence" value="ECO:0007669"/>
    <property type="project" value="UniProtKB-KW"/>
</dbReference>
<dbReference type="InterPro" id="IPR023750">
    <property type="entry name" value="RbsD-like_sf"/>
</dbReference>
<dbReference type="EMBL" id="CP104067">
    <property type="protein sequence ID" value="WAH39829.1"/>
    <property type="molecule type" value="Genomic_DNA"/>
</dbReference>
<evidence type="ECO:0000313" key="4">
    <source>
        <dbReference type="EMBL" id="WAH39829.1"/>
    </source>
</evidence>
<reference evidence="4" key="1">
    <citation type="submission" date="2022-08" db="EMBL/GenBank/DDBJ databases">
        <title>Alicyclobacillus fastidiosus DSM 17978, complete genome.</title>
        <authorList>
            <person name="Wang Q."/>
            <person name="Cai R."/>
            <person name="Wang Z."/>
        </authorList>
    </citation>
    <scope>NUCLEOTIDE SEQUENCE</scope>
    <source>
        <strain evidence="4">DSM 17978</strain>
    </source>
</reference>
<sequence>MLKGIPSIISPDMMKVLMEMGHGDEVVLADANFPAASCAQRLVRCDGHRVSDLLAAILHYFPLDRSVDMPVVLMAVSGNEPIPDVWKEYKRTIQLHGEFRGFEYIDRFSFYERAKSAYAIIATGDQAPKANILLKKGVVRE</sequence>
<organism evidence="4 5">
    <name type="scientific">Alicyclobacillus fastidiosus</name>
    <dbReference type="NCBI Taxonomy" id="392011"/>
    <lineage>
        <taxon>Bacteria</taxon>
        <taxon>Bacillati</taxon>
        <taxon>Bacillota</taxon>
        <taxon>Bacilli</taxon>
        <taxon>Bacillales</taxon>
        <taxon>Alicyclobacillaceae</taxon>
        <taxon>Alicyclobacillus</taxon>
    </lineage>
</organism>
<evidence type="ECO:0000256" key="3">
    <source>
        <dbReference type="ARBA" id="ARBA00036324"/>
    </source>
</evidence>
<dbReference type="SUPFAM" id="SSF102546">
    <property type="entry name" value="RbsD-like"/>
    <property type="match status" value="1"/>
</dbReference>
<evidence type="ECO:0000256" key="1">
    <source>
        <dbReference type="ARBA" id="ARBA00000223"/>
    </source>
</evidence>
<name>A0ABY6ZAD2_9BACL</name>
<evidence type="ECO:0000313" key="5">
    <source>
        <dbReference type="Proteomes" id="UP001164761"/>
    </source>
</evidence>
<dbReference type="RefSeq" id="WP_268003727.1">
    <property type="nucleotide sequence ID" value="NZ_BSUT01000001.1"/>
</dbReference>
<dbReference type="InterPro" id="IPR007721">
    <property type="entry name" value="RbsD_FucU"/>
</dbReference>